<accession>A0A8J6XL25</accession>
<dbReference type="EMBL" id="JACXAE010000125">
    <property type="protein sequence ID" value="MBD2778254.1"/>
    <property type="molecule type" value="Genomic_DNA"/>
</dbReference>
<evidence type="ECO:0000313" key="3">
    <source>
        <dbReference type="Proteomes" id="UP000629098"/>
    </source>
</evidence>
<sequence length="337" mass="38953">MSEQQEKQFTLASVGIKIVESQTKPTKPGKKPIPVWNILGNTKPYEHIIYDLSVKVKKWHGTLSCFEDPTEELVERIQSEGALSFKEQLEVKQERAAQRADRLDKRADKHEKIADTAYKTQKQIADSIPLGQPILIGHHSERRHRRDLATIHRNMRSYIDESNYAKHLRERAELNREKASGEYNLTYLGNRLEEAKTNLRGVIADIEGTSSRSGFKKAEGKQLERLLLLKTQYEEQVQTWQELIDVSGGIQYSKDNVKKGDWVLYRGVWYQVYRANTKTVTLHFFYHDQCWSNPGEYYELRGHVPKDKALAYAQEKYGVDLSCCHSTQINLSKALIS</sequence>
<protein>
    <submittedName>
        <fullName evidence="2">DUF3560 domain-containing protein</fullName>
    </submittedName>
</protein>
<keyword evidence="3" id="KW-1185">Reference proteome</keyword>
<keyword evidence="1" id="KW-0175">Coiled coil</keyword>
<dbReference type="Pfam" id="PF12083">
    <property type="entry name" value="DUF3560"/>
    <property type="match status" value="1"/>
</dbReference>
<proteinExistence type="predicted"/>
<dbReference type="InterPro" id="IPR021944">
    <property type="entry name" value="DUF3560"/>
</dbReference>
<comment type="caution">
    <text evidence="2">The sequence shown here is derived from an EMBL/GenBank/DDBJ whole genome shotgun (WGS) entry which is preliminary data.</text>
</comment>
<feature type="coiled-coil region" evidence="1">
    <location>
        <begin position="86"/>
        <end position="113"/>
    </location>
</feature>
<evidence type="ECO:0000313" key="2">
    <source>
        <dbReference type="EMBL" id="MBD2778254.1"/>
    </source>
</evidence>
<dbReference type="RefSeq" id="WP_190837722.1">
    <property type="nucleotide sequence ID" value="NZ_CAWPPI010000125.1"/>
</dbReference>
<evidence type="ECO:0000256" key="1">
    <source>
        <dbReference type="SAM" id="Coils"/>
    </source>
</evidence>
<gene>
    <name evidence="2" type="ORF">ICL16_40995</name>
</gene>
<dbReference type="AlphaFoldDB" id="A0A8J6XL25"/>
<dbReference type="Proteomes" id="UP000629098">
    <property type="component" value="Unassembled WGS sequence"/>
</dbReference>
<reference evidence="2" key="1">
    <citation type="submission" date="2020-09" db="EMBL/GenBank/DDBJ databases">
        <title>Iningainema tapete sp. nov. (Scytonemataceae, Cyanobacteria) from greenhouses in central Florida (USA) produces two types of nodularin with biosynthetic potential for microcystin-LR and anabaenopeptins.</title>
        <authorList>
            <person name="Berthold D.E."/>
            <person name="Lefler F.W."/>
            <person name="Huang I.-S."/>
            <person name="Abdulla H."/>
            <person name="Zimba P.V."/>
            <person name="Laughinghouse H.D. IV."/>
        </authorList>
    </citation>
    <scope>NUCLEOTIDE SEQUENCE</scope>
    <source>
        <strain evidence="2">BLCCT55</strain>
    </source>
</reference>
<organism evidence="2 3">
    <name type="scientific">Iningainema tapete BLCC-T55</name>
    <dbReference type="NCBI Taxonomy" id="2748662"/>
    <lineage>
        <taxon>Bacteria</taxon>
        <taxon>Bacillati</taxon>
        <taxon>Cyanobacteriota</taxon>
        <taxon>Cyanophyceae</taxon>
        <taxon>Nostocales</taxon>
        <taxon>Scytonemataceae</taxon>
        <taxon>Iningainema tapete</taxon>
    </lineage>
</organism>
<name>A0A8J6XL25_9CYAN</name>